<feature type="non-terminal residue" evidence="2">
    <location>
        <position position="823"/>
    </location>
</feature>
<accession>D8QLM6</accession>
<dbReference type="Proteomes" id="UP000007431">
    <property type="component" value="Unassembled WGS sequence"/>
</dbReference>
<proteinExistence type="predicted"/>
<evidence type="ECO:0000313" key="3">
    <source>
        <dbReference type="Proteomes" id="UP000007431"/>
    </source>
</evidence>
<dbReference type="AlphaFoldDB" id="D8QLM6"/>
<evidence type="ECO:0000313" key="2">
    <source>
        <dbReference type="EMBL" id="EFI91371.1"/>
    </source>
</evidence>
<keyword evidence="3" id="KW-1185">Reference proteome</keyword>
<sequence length="823" mass="91818">MSHTSSTTKLSDEVCHILDEFRRALHDNAERPYWTPTPEKGEKSTTPAWREHVAQLELISIGGFYHSPAKPALAHNTHAHTSKQVNATIESNIAHVFRKGEPTFLINANGSGKTALLLQGLRKHWGFYLTPFSGEFGSADLREFVLEYSSLCGPRHSIPHVEKLFQRLIMAHLLLLHAFAGTVGVTLPVDKARDLWTSVQISSQYGSDFPLRLWKALDEHMRFTWDREETIMRDIVSSLRGLLGNDDFQLFCVFDNSDFCQNRYIWGVDIDNKEDWKNVISFFGDACNALPWLTPIFSGACWGVPSSVKSSITVVSSTGASSPEHVRAFLRSYLPPSFVTSDAGQLLLERAGAWLRGRHKFAAEFVQFFLKGAPMTVVDAPHTYLHRFLHSQVHFIPQDDVELVVDKGTDRDFLWMTSTFEQGTRERHFNGSPQARAILHHILYQYLVLGHSKSATLGPDFSWLVYSGLGHKLIYNSDQPAFASAREHAILLLSRIFATPRGPAEAFIFPGEEAPEWANRYADLVELRSGVWDNGEARYRTARHADYPASAVLPLATDGTSYATALSWLRHEHETAFCLLPDPTAFIFALRRFDGDYLWVIVRVGPSGHCGPHKGGVGRYFVGEDKAADTSEALALLATLPNPCKALGDLPVLEVAMPNPDANALNRLERIDDHRWEMYTLHGPPSLPKPVHYRTVTVNPTLVQFTEAVLEEATLTEREKNRSWILSRMVANIVGETSISPDRHGRRRKVVSGLSQCYARESARSPSQSGAQAAEPDDLKDANPVSAASASKRKRSESSRSGSDSTSDVLDELPPSSKRSKVD</sequence>
<dbReference type="HOGENOM" id="CLU_010693_2_0_1"/>
<protein>
    <submittedName>
        <fullName evidence="2">Uncharacterized protein</fullName>
    </submittedName>
</protein>
<reference evidence="2 3" key="1">
    <citation type="journal article" date="2010" name="Nat. Biotechnol.">
        <title>Genome sequence of the model mushroom Schizophyllum commune.</title>
        <authorList>
            <person name="Ohm R.A."/>
            <person name="de Jong J.F."/>
            <person name="Lugones L.G."/>
            <person name="Aerts A."/>
            <person name="Kothe E."/>
            <person name="Stajich J.E."/>
            <person name="de Vries R.P."/>
            <person name="Record E."/>
            <person name="Levasseur A."/>
            <person name="Baker S.E."/>
            <person name="Bartholomew K.A."/>
            <person name="Coutinho P.M."/>
            <person name="Erdmann S."/>
            <person name="Fowler T.J."/>
            <person name="Gathman A.C."/>
            <person name="Lombard V."/>
            <person name="Henrissat B."/>
            <person name="Knabe N."/>
            <person name="Kuees U."/>
            <person name="Lilly W.W."/>
            <person name="Lindquist E."/>
            <person name="Lucas S."/>
            <person name="Magnuson J.K."/>
            <person name="Piumi F."/>
            <person name="Raudaskoski M."/>
            <person name="Salamov A."/>
            <person name="Schmutz J."/>
            <person name="Schwarze F.W.M.R."/>
            <person name="vanKuyk P.A."/>
            <person name="Horton J.S."/>
            <person name="Grigoriev I.V."/>
            <person name="Woesten H.A.B."/>
        </authorList>
    </citation>
    <scope>NUCLEOTIDE SEQUENCE [LARGE SCALE GENOMIC DNA]</scope>
    <source>
        <strain evidence="3">H4-8 / FGSC 9210</strain>
    </source>
</reference>
<organism evidence="3">
    <name type="scientific">Schizophyllum commune (strain H4-8 / FGSC 9210)</name>
    <name type="common">Split gill fungus</name>
    <dbReference type="NCBI Taxonomy" id="578458"/>
    <lineage>
        <taxon>Eukaryota</taxon>
        <taxon>Fungi</taxon>
        <taxon>Dikarya</taxon>
        <taxon>Basidiomycota</taxon>
        <taxon>Agaricomycotina</taxon>
        <taxon>Agaricomycetes</taxon>
        <taxon>Agaricomycetidae</taxon>
        <taxon>Agaricales</taxon>
        <taxon>Schizophyllaceae</taxon>
        <taxon>Schizophyllum</taxon>
    </lineage>
</organism>
<dbReference type="EMBL" id="GL377318">
    <property type="protein sequence ID" value="EFI91371.1"/>
    <property type="molecule type" value="Genomic_DNA"/>
</dbReference>
<evidence type="ECO:0000256" key="1">
    <source>
        <dbReference type="SAM" id="MobiDB-lite"/>
    </source>
</evidence>
<dbReference type="InParanoid" id="D8QLM6"/>
<name>D8QLM6_SCHCM</name>
<dbReference type="VEuPathDB" id="FungiDB:SCHCODRAFT_02558813"/>
<feature type="region of interest" description="Disordered" evidence="1">
    <location>
        <begin position="758"/>
        <end position="823"/>
    </location>
</feature>
<gene>
    <name evidence="2" type="ORF">SCHCODRAFT_114747</name>
</gene>